<dbReference type="VEuPathDB" id="FungiDB:BD410DRAFT_780264"/>
<protein>
    <submittedName>
        <fullName evidence="2">Uncharacterized protein</fullName>
    </submittedName>
</protein>
<keyword evidence="3" id="KW-1185">Reference proteome</keyword>
<dbReference type="InterPro" id="IPR018824">
    <property type="entry name" value="Conidiation-specific_6"/>
</dbReference>
<dbReference type="AlphaFoldDB" id="A0A4R5XGM6"/>
<sequence>MFGTRTSRTRHHHHTTGTRTGRRGWFHRTDPDRRAGGLKAALHNPNTTHAGRRNAKAELRMMGRGREAHGHPSVMSRIRHMFGIRSKTTRRRYREY</sequence>
<evidence type="ECO:0000313" key="2">
    <source>
        <dbReference type="EMBL" id="TDL29775.1"/>
    </source>
</evidence>
<accession>A0A4R5XGM6</accession>
<name>A0A4R5XGM6_9AGAM</name>
<organism evidence="2 3">
    <name type="scientific">Rickenella mellea</name>
    <dbReference type="NCBI Taxonomy" id="50990"/>
    <lineage>
        <taxon>Eukaryota</taxon>
        <taxon>Fungi</taxon>
        <taxon>Dikarya</taxon>
        <taxon>Basidiomycota</taxon>
        <taxon>Agaricomycotina</taxon>
        <taxon>Agaricomycetes</taxon>
        <taxon>Hymenochaetales</taxon>
        <taxon>Rickenellaceae</taxon>
        <taxon>Rickenella</taxon>
    </lineage>
</organism>
<evidence type="ECO:0000313" key="3">
    <source>
        <dbReference type="Proteomes" id="UP000294933"/>
    </source>
</evidence>
<reference evidence="2 3" key="1">
    <citation type="submission" date="2018-06" db="EMBL/GenBank/DDBJ databases">
        <title>A transcriptomic atlas of mushroom development highlights an independent origin of complex multicellularity.</title>
        <authorList>
            <consortium name="DOE Joint Genome Institute"/>
            <person name="Krizsan K."/>
            <person name="Almasi E."/>
            <person name="Merenyi Z."/>
            <person name="Sahu N."/>
            <person name="Viragh M."/>
            <person name="Koszo T."/>
            <person name="Mondo S."/>
            <person name="Kiss B."/>
            <person name="Balint B."/>
            <person name="Kues U."/>
            <person name="Barry K."/>
            <person name="Hegedus J.C."/>
            <person name="Henrissat B."/>
            <person name="Johnson J."/>
            <person name="Lipzen A."/>
            <person name="Ohm R."/>
            <person name="Nagy I."/>
            <person name="Pangilinan J."/>
            <person name="Yan J."/>
            <person name="Xiong Y."/>
            <person name="Grigoriev I.V."/>
            <person name="Hibbett D.S."/>
            <person name="Nagy L.G."/>
        </authorList>
    </citation>
    <scope>NUCLEOTIDE SEQUENCE [LARGE SCALE GENOMIC DNA]</scope>
    <source>
        <strain evidence="2 3">SZMC22713</strain>
    </source>
</reference>
<dbReference type="EMBL" id="ML170156">
    <property type="protein sequence ID" value="TDL29775.1"/>
    <property type="molecule type" value="Genomic_DNA"/>
</dbReference>
<dbReference type="OrthoDB" id="3353448at2759"/>
<gene>
    <name evidence="2" type="ORF">BD410DRAFT_780264</name>
</gene>
<feature type="compositionally biased region" description="Basic residues" evidence="1">
    <location>
        <begin position="7"/>
        <end position="26"/>
    </location>
</feature>
<feature type="region of interest" description="Disordered" evidence="1">
    <location>
        <begin position="1"/>
        <end position="51"/>
    </location>
</feature>
<dbReference type="Pfam" id="PF10346">
    <property type="entry name" value="Con-6"/>
    <property type="match status" value="1"/>
</dbReference>
<dbReference type="Proteomes" id="UP000294933">
    <property type="component" value="Unassembled WGS sequence"/>
</dbReference>
<evidence type="ECO:0000256" key="1">
    <source>
        <dbReference type="SAM" id="MobiDB-lite"/>
    </source>
</evidence>
<proteinExistence type="predicted"/>